<dbReference type="EMBL" id="BAABBO010000007">
    <property type="protein sequence ID" value="GAA3956457.1"/>
    <property type="molecule type" value="Genomic_DNA"/>
</dbReference>
<organism evidence="4 5">
    <name type="scientific">Allohahella marinimesophila</name>
    <dbReference type="NCBI Taxonomy" id="1054972"/>
    <lineage>
        <taxon>Bacteria</taxon>
        <taxon>Pseudomonadati</taxon>
        <taxon>Pseudomonadota</taxon>
        <taxon>Gammaproteobacteria</taxon>
        <taxon>Oceanospirillales</taxon>
        <taxon>Hahellaceae</taxon>
        <taxon>Allohahella</taxon>
    </lineage>
</organism>
<dbReference type="PANTHER" id="PTHR48106">
    <property type="entry name" value="QUINONE OXIDOREDUCTASE PIG3-RELATED"/>
    <property type="match status" value="1"/>
</dbReference>
<dbReference type="InterPro" id="IPR020843">
    <property type="entry name" value="ER"/>
</dbReference>
<dbReference type="SUPFAM" id="SSF50129">
    <property type="entry name" value="GroES-like"/>
    <property type="match status" value="1"/>
</dbReference>
<dbReference type="SMART" id="SM00829">
    <property type="entry name" value="PKS_ER"/>
    <property type="match status" value="1"/>
</dbReference>
<evidence type="ECO:0000256" key="1">
    <source>
        <dbReference type="ARBA" id="ARBA00022857"/>
    </source>
</evidence>
<dbReference type="InterPro" id="IPR011032">
    <property type="entry name" value="GroES-like_sf"/>
</dbReference>
<dbReference type="Gene3D" id="3.90.180.10">
    <property type="entry name" value="Medium-chain alcohol dehydrogenases, catalytic domain"/>
    <property type="match status" value="1"/>
</dbReference>
<gene>
    <name evidence="4" type="ORF">GCM10022278_13730</name>
</gene>
<protein>
    <submittedName>
        <fullName evidence="4">NAD(P)H-quinone oxidoreductase</fullName>
    </submittedName>
</protein>
<evidence type="ECO:0000259" key="3">
    <source>
        <dbReference type="SMART" id="SM00829"/>
    </source>
</evidence>
<dbReference type="InterPro" id="IPR014189">
    <property type="entry name" value="Quinone_OxRdtase_PIG3"/>
</dbReference>
<evidence type="ECO:0000313" key="4">
    <source>
        <dbReference type="EMBL" id="GAA3956457.1"/>
    </source>
</evidence>
<evidence type="ECO:0000256" key="2">
    <source>
        <dbReference type="ARBA" id="ARBA00023002"/>
    </source>
</evidence>
<keyword evidence="2" id="KW-0560">Oxidoreductase</keyword>
<name>A0ABP7NY66_9GAMM</name>
<keyword evidence="5" id="KW-1185">Reference proteome</keyword>
<accession>A0ABP7NY66</accession>
<feature type="domain" description="Enoyl reductase (ER)" evidence="3">
    <location>
        <begin position="10"/>
        <end position="324"/>
    </location>
</feature>
<dbReference type="InterPro" id="IPR013149">
    <property type="entry name" value="ADH-like_C"/>
</dbReference>
<sequence>MKAITLKAFGGPEVMTLGDVDKPQAGAGQVLIKVVATSVNRADIVQRRGFYPAPQGESEILGLEVAGIVSAVGDGVRSPAAGDLVIALVGGGGYAEYAVAYAGHCIPLPENMDFDAGACICETYITAFLNVFQLGALADGDAVLLHGGGGGVNTAAIQICRALRPNSTIYVTASSGKLDRVAELGAHHVIDYKHSDFSKEIERLSEGKGVPMILDHIGADYLQQNLHCLGKDGRLVVIGVMSGAVGKIDLMKMMAKRQQIIGSTLRSQPPEDKTRLISDFREKVMPLFASSKLEPLIHLTFPLADASEAHKAMEESSHFGKLVLKVQGA</sequence>
<dbReference type="InterPro" id="IPR036291">
    <property type="entry name" value="NAD(P)-bd_dom_sf"/>
</dbReference>
<dbReference type="RefSeq" id="WP_344804643.1">
    <property type="nucleotide sequence ID" value="NZ_BAABBO010000007.1"/>
</dbReference>
<dbReference type="Gene3D" id="3.40.50.720">
    <property type="entry name" value="NAD(P)-binding Rossmann-like Domain"/>
    <property type="match status" value="1"/>
</dbReference>
<proteinExistence type="predicted"/>
<dbReference type="SUPFAM" id="SSF51735">
    <property type="entry name" value="NAD(P)-binding Rossmann-fold domains"/>
    <property type="match status" value="1"/>
</dbReference>
<evidence type="ECO:0000313" key="5">
    <source>
        <dbReference type="Proteomes" id="UP001501337"/>
    </source>
</evidence>
<dbReference type="Pfam" id="PF08240">
    <property type="entry name" value="ADH_N"/>
    <property type="match status" value="1"/>
</dbReference>
<dbReference type="PANTHER" id="PTHR48106:SF8">
    <property type="entry name" value="OS02G0805600 PROTEIN"/>
    <property type="match status" value="1"/>
</dbReference>
<dbReference type="Proteomes" id="UP001501337">
    <property type="component" value="Unassembled WGS sequence"/>
</dbReference>
<dbReference type="Pfam" id="PF00107">
    <property type="entry name" value="ADH_zinc_N"/>
    <property type="match status" value="1"/>
</dbReference>
<dbReference type="NCBIfam" id="TIGR02824">
    <property type="entry name" value="quinone_pig3"/>
    <property type="match status" value="1"/>
</dbReference>
<comment type="caution">
    <text evidence="4">The sequence shown here is derived from an EMBL/GenBank/DDBJ whole genome shotgun (WGS) entry which is preliminary data.</text>
</comment>
<keyword evidence="1" id="KW-0521">NADP</keyword>
<dbReference type="CDD" id="cd05276">
    <property type="entry name" value="p53_inducible_oxidoreductase"/>
    <property type="match status" value="1"/>
</dbReference>
<dbReference type="InterPro" id="IPR013154">
    <property type="entry name" value="ADH-like_N"/>
</dbReference>
<reference evidence="5" key="1">
    <citation type="journal article" date="2019" name="Int. J. Syst. Evol. Microbiol.">
        <title>The Global Catalogue of Microorganisms (GCM) 10K type strain sequencing project: providing services to taxonomists for standard genome sequencing and annotation.</title>
        <authorList>
            <consortium name="The Broad Institute Genomics Platform"/>
            <consortium name="The Broad Institute Genome Sequencing Center for Infectious Disease"/>
            <person name="Wu L."/>
            <person name="Ma J."/>
        </authorList>
    </citation>
    <scope>NUCLEOTIDE SEQUENCE [LARGE SCALE GENOMIC DNA]</scope>
    <source>
        <strain evidence="5">JCM 17555</strain>
    </source>
</reference>